<evidence type="ECO:0000259" key="9">
    <source>
        <dbReference type="Pfam" id="PF12805"/>
    </source>
</evidence>
<dbReference type="GO" id="GO:0005886">
    <property type="term" value="C:plasma membrane"/>
    <property type="evidence" value="ECO:0007669"/>
    <property type="project" value="UniProtKB-SubCell"/>
</dbReference>
<evidence type="ECO:0000256" key="8">
    <source>
        <dbReference type="SAM" id="Phobius"/>
    </source>
</evidence>
<feature type="transmembrane region" description="Helical" evidence="8">
    <location>
        <begin position="250"/>
        <end position="269"/>
    </location>
</feature>
<feature type="domain" description="Integral membrane protein YccS N-terminal" evidence="9">
    <location>
        <begin position="235"/>
        <end position="457"/>
    </location>
</feature>
<dbReference type="PANTHER" id="PTHR30509:SF9">
    <property type="entry name" value="MULTIDRUG RESISTANCE PROTEIN MDTO"/>
    <property type="match status" value="1"/>
</dbReference>
<evidence type="ECO:0000256" key="3">
    <source>
        <dbReference type="ARBA" id="ARBA00022692"/>
    </source>
</evidence>
<feature type="compositionally biased region" description="Gly residues" evidence="7">
    <location>
        <begin position="1"/>
        <end position="13"/>
    </location>
</feature>
<dbReference type="InterPro" id="IPR049453">
    <property type="entry name" value="Memb_transporter_dom"/>
</dbReference>
<evidence type="ECO:0000259" key="10">
    <source>
        <dbReference type="Pfam" id="PF13515"/>
    </source>
</evidence>
<evidence type="ECO:0000256" key="6">
    <source>
        <dbReference type="ARBA" id="ARBA00043993"/>
    </source>
</evidence>
<keyword evidence="12" id="KW-1185">Reference proteome</keyword>
<dbReference type="Pfam" id="PF13515">
    <property type="entry name" value="FUSC_2"/>
    <property type="match status" value="1"/>
</dbReference>
<keyword evidence="5 8" id="KW-0472">Membrane</keyword>
<feature type="compositionally biased region" description="Basic residues" evidence="7">
    <location>
        <begin position="77"/>
        <end position="93"/>
    </location>
</feature>
<keyword evidence="3 8" id="KW-0812">Transmembrane</keyword>
<sequence>MGPGGHAGPGRPLGRGLRAVRRRAAPAHRPAAAAPRLCAGPAARRPHRGRARPGQGGADPRPARPRHAGAEGLAGPGRRRRRRGAAYRRRGPGRRPLERPRRHPARRRAAGPGPGRCGPGRARAAAPAHRRRRRAAIRLPAREIRLGLGARAAGRRAPRDGATRQVKALFQRLEAAHLNGLSVALGVAATHAVVGALFGDTAGLAAVGGAVCASLPDVPNPPQRVLPRVLPAAAAAALVTLLVGLADGSLALTVALVAVVAFLSLMALAWGLRAGPLSFTPVLAMVFAMAWDRTAGATSPAEHAAWVGLGGCVYAGWARLSAQLLRHRLRQLALANALRATEQRLRSRAQRIAGAVGGEEARIRASIADDVVLAEALQAARDQVFAARRSPRSRQQTDLVLGLVELRDLLLASRLDTELLGQDFPGRQWRAALADTLRQLADVLSALADSIAYGAPLPEVSVDAWRAQLAARLAEVGAPAGDSRSHLVSALQTRLGHMLDDVAAMVARQGQSDDPASPWTPERLAPFVSPEGWPLAALKPHLTLQSSVMRHALRSALALSLAYALGAFLPWAAHPFWLMLSVAVVLRGNLEQTLARRNERIIGTVQGCLLVLLLAHVHSVPLLSLCFIAAVGTAHAYVNRRYRVAATAATLMALLQPLMLAPGSNPAVVERLADTLIGAGLAWLFSFVLPSWERSAAPRLAGQLRGALARHASNMLRWAPGAEEELAQRLSRQQAYAALAALAATAQRTRVEPLSVRLPEAEVESALSHGYRLMALLGAVQHQVQRRGARLDAARAEAALPLARQACVDLLRGGPMSATDPAELPDGDAGAWPEHLGQQDLTPWLLRRLRLCRHEARELAVALERLQPSAG</sequence>
<dbReference type="AlphaFoldDB" id="A0A9X4R432"/>
<name>A0A9X4R432_9BURK</name>
<dbReference type="PANTHER" id="PTHR30509">
    <property type="entry name" value="P-HYDROXYBENZOIC ACID EFFLUX PUMP SUBUNIT-RELATED"/>
    <property type="match status" value="1"/>
</dbReference>
<dbReference type="Proteomes" id="UP001152766">
    <property type="component" value="Unassembled WGS sequence"/>
</dbReference>
<comment type="caution">
    <text evidence="11">The sequence shown here is derived from an EMBL/GenBank/DDBJ whole genome shotgun (WGS) entry which is preliminary data.</text>
</comment>
<feature type="transmembrane region" description="Helical" evidence="8">
    <location>
        <begin position="303"/>
        <end position="322"/>
    </location>
</feature>
<comment type="subcellular location">
    <subcellularLocation>
        <location evidence="1">Cell membrane</location>
        <topology evidence="1">Multi-pass membrane protein</topology>
    </subcellularLocation>
</comment>
<feature type="compositionally biased region" description="Low complexity" evidence="7">
    <location>
        <begin position="27"/>
        <end position="43"/>
    </location>
</feature>
<feature type="transmembrane region" description="Helical" evidence="8">
    <location>
        <begin position="556"/>
        <end position="580"/>
    </location>
</feature>
<organism evidence="11 12">
    <name type="scientific">Pelomonas aquatica</name>
    <dbReference type="NCBI Taxonomy" id="431058"/>
    <lineage>
        <taxon>Bacteria</taxon>
        <taxon>Pseudomonadati</taxon>
        <taxon>Pseudomonadota</taxon>
        <taxon>Betaproteobacteria</taxon>
        <taxon>Burkholderiales</taxon>
        <taxon>Sphaerotilaceae</taxon>
        <taxon>Roseateles</taxon>
    </lineage>
</organism>
<feature type="transmembrane region" description="Helical" evidence="8">
    <location>
        <begin position="600"/>
        <end position="630"/>
    </location>
</feature>
<evidence type="ECO:0000256" key="5">
    <source>
        <dbReference type="ARBA" id="ARBA00023136"/>
    </source>
</evidence>
<accession>A0A9X4R432</accession>
<evidence type="ECO:0000256" key="1">
    <source>
        <dbReference type="ARBA" id="ARBA00004651"/>
    </source>
</evidence>
<gene>
    <name evidence="11" type="ORF">EXJ73_04275</name>
</gene>
<feature type="domain" description="Integral membrane bound transporter" evidence="10">
    <location>
        <begin position="561"/>
        <end position="685"/>
    </location>
</feature>
<evidence type="ECO:0000313" key="11">
    <source>
        <dbReference type="EMBL" id="MDG0861689.1"/>
    </source>
</evidence>
<evidence type="ECO:0000256" key="4">
    <source>
        <dbReference type="ARBA" id="ARBA00022989"/>
    </source>
</evidence>
<evidence type="ECO:0000256" key="2">
    <source>
        <dbReference type="ARBA" id="ARBA00022475"/>
    </source>
</evidence>
<evidence type="ECO:0000256" key="7">
    <source>
        <dbReference type="SAM" id="MobiDB-lite"/>
    </source>
</evidence>
<feature type="region of interest" description="Disordered" evidence="7">
    <location>
        <begin position="1"/>
        <end position="133"/>
    </location>
</feature>
<comment type="similarity">
    <text evidence="6">Belongs to the YccS/YhfK family.</text>
</comment>
<feature type="compositionally biased region" description="Basic residues" evidence="7">
    <location>
        <begin position="100"/>
        <end position="109"/>
    </location>
</feature>
<keyword evidence="2" id="KW-1003">Cell membrane</keyword>
<reference evidence="11" key="1">
    <citation type="submission" date="2019-02" db="EMBL/GenBank/DDBJ databases">
        <title>Draft genome of the type strain Pelomonas aquatica CCUG 52575T.</title>
        <authorList>
            <person name="Gomila M."/>
            <person name="Lalucat J."/>
        </authorList>
    </citation>
    <scope>NUCLEOTIDE SEQUENCE</scope>
    <source>
        <strain evidence="11">CCUG 52575</strain>
    </source>
</reference>
<feature type="transmembrane region" description="Helical" evidence="8">
    <location>
        <begin position="274"/>
        <end position="291"/>
    </location>
</feature>
<dbReference type="Pfam" id="PF12805">
    <property type="entry name" value="FUSC-like"/>
    <property type="match status" value="1"/>
</dbReference>
<dbReference type="InterPro" id="IPR032692">
    <property type="entry name" value="YccS_N"/>
</dbReference>
<protein>
    <submittedName>
        <fullName evidence="11">FUSC family protein</fullName>
    </submittedName>
</protein>
<proteinExistence type="inferred from homology"/>
<evidence type="ECO:0000313" key="12">
    <source>
        <dbReference type="Proteomes" id="UP001152766"/>
    </source>
</evidence>
<keyword evidence="4 8" id="KW-1133">Transmembrane helix</keyword>
<dbReference type="EMBL" id="SGUG01000005">
    <property type="protein sequence ID" value="MDG0861689.1"/>
    <property type="molecule type" value="Genomic_DNA"/>
</dbReference>